<evidence type="ECO:0000259" key="8">
    <source>
        <dbReference type="SMART" id="SM01098"/>
    </source>
</evidence>
<dbReference type="Pfam" id="PF10996">
    <property type="entry name" value="Beta-Casp"/>
    <property type="match status" value="1"/>
</dbReference>
<evidence type="ECO:0000256" key="1">
    <source>
        <dbReference type="ARBA" id="ARBA00004123"/>
    </source>
</evidence>
<reference evidence="9 10" key="1">
    <citation type="submission" date="2024-02" db="EMBL/GenBank/DDBJ databases">
        <authorList>
            <person name="Chen Y."/>
            <person name="Shah S."/>
            <person name="Dougan E. K."/>
            <person name="Thang M."/>
            <person name="Chan C."/>
        </authorList>
    </citation>
    <scope>NUCLEOTIDE SEQUENCE [LARGE SCALE GENOMIC DNA]</scope>
</reference>
<name>A0ABP0RYT3_9DINO</name>
<comment type="subcellular location">
    <subcellularLocation>
        <location evidence="1">Nucleus</location>
    </subcellularLocation>
</comment>
<dbReference type="InterPro" id="IPR050698">
    <property type="entry name" value="MBL"/>
</dbReference>
<keyword evidence="4" id="KW-0378">Hydrolase</keyword>
<evidence type="ECO:0000259" key="7">
    <source>
        <dbReference type="SMART" id="SM01027"/>
    </source>
</evidence>
<dbReference type="CDD" id="cd16292">
    <property type="entry name" value="CPSF3-like_MBL-fold"/>
    <property type="match status" value="1"/>
</dbReference>
<dbReference type="PANTHER" id="PTHR11203">
    <property type="entry name" value="CLEAVAGE AND POLYADENYLATION SPECIFICITY FACTOR FAMILY MEMBER"/>
    <property type="match status" value="1"/>
</dbReference>
<proteinExistence type="predicted"/>
<keyword evidence="5" id="KW-0539">Nucleus</keyword>
<dbReference type="Pfam" id="PF11718">
    <property type="entry name" value="CPSF73-100_C"/>
    <property type="match status" value="1"/>
</dbReference>
<evidence type="ECO:0000256" key="5">
    <source>
        <dbReference type="ARBA" id="ARBA00023242"/>
    </source>
</evidence>
<dbReference type="InterPro" id="IPR001279">
    <property type="entry name" value="Metallo-B-lactamas"/>
</dbReference>
<dbReference type="InterPro" id="IPR021718">
    <property type="entry name" value="CPSF73-100_C"/>
</dbReference>
<evidence type="ECO:0000256" key="3">
    <source>
        <dbReference type="ARBA" id="ARBA00022722"/>
    </source>
</evidence>
<organism evidence="9 10">
    <name type="scientific">Durusdinium trenchii</name>
    <dbReference type="NCBI Taxonomy" id="1381693"/>
    <lineage>
        <taxon>Eukaryota</taxon>
        <taxon>Sar</taxon>
        <taxon>Alveolata</taxon>
        <taxon>Dinophyceae</taxon>
        <taxon>Suessiales</taxon>
        <taxon>Symbiodiniaceae</taxon>
        <taxon>Durusdinium</taxon>
    </lineage>
</organism>
<dbReference type="InterPro" id="IPR022712">
    <property type="entry name" value="Beta_Casp"/>
</dbReference>
<protein>
    <recommendedName>
        <fullName evidence="11">Cleavage and polyadenylation specificity factor</fullName>
    </recommendedName>
</protein>
<feature type="domain" description="Pre-mRNA 3'-end-processing endonuclease polyadenylation factor C-term" evidence="8">
    <location>
        <begin position="488"/>
        <end position="684"/>
    </location>
</feature>
<dbReference type="Gene3D" id="3.60.15.10">
    <property type="entry name" value="Ribonuclease Z/Hydroxyacylglutathione hydrolase-like"/>
    <property type="match status" value="1"/>
</dbReference>
<keyword evidence="2" id="KW-0507">mRNA processing</keyword>
<accession>A0ABP0RYT3</accession>
<dbReference type="SUPFAM" id="SSF56281">
    <property type="entry name" value="Metallo-hydrolase/oxidoreductase"/>
    <property type="match status" value="1"/>
</dbReference>
<feature type="domain" description="Beta-Casp" evidence="7">
    <location>
        <begin position="255"/>
        <end position="381"/>
    </location>
</feature>
<dbReference type="Proteomes" id="UP001642484">
    <property type="component" value="Unassembled WGS sequence"/>
</dbReference>
<gene>
    <name evidence="9" type="ORF">CCMP2556_LOCUS49103</name>
</gene>
<feature type="domain" description="Metallo-beta-lactamase" evidence="6">
    <location>
        <begin position="33"/>
        <end position="243"/>
    </location>
</feature>
<dbReference type="PANTHER" id="PTHR11203:SF11">
    <property type="entry name" value="CLEAVAGE AND POLYADENYLATION SPECIFICITY FACTOR SUBUNIT 3"/>
    <property type="match status" value="1"/>
</dbReference>
<keyword evidence="3" id="KW-0540">Nuclease</keyword>
<evidence type="ECO:0000313" key="10">
    <source>
        <dbReference type="Proteomes" id="UP001642484"/>
    </source>
</evidence>
<dbReference type="Gene3D" id="3.40.50.10890">
    <property type="match status" value="1"/>
</dbReference>
<sequence length="687" mass="77332">MSVPAITAGTTRRIEVDGDVLEITPLGAGAEVGRSCCIVRFRGKVVMFDCGVHPAHSGMSCLPYFDHINPQEVDLLLVTHFHLDHSGAVPYFVSRTEFKGKVFMTHPTRPICKMLWQDYARVSKIAAEDQIFSSEDIGKTVEQIELLDYHEERQFRGIKFSCFRAGHVLGAAMFMINIGGIRVLYTGDYSREEDRHLPQAEIPNVRIHVLIVESTYGVMNHEPREQREQRFTNSVHQIVRQGGKCLLPVFALGRAQEILLILEDYWERNSDLHEIPIFYNSPMATKCLRIFETYTNMCSLSVQEQANRCNNPWILKYIQNMPDRHTFAQLENEIGACVVLAAPGMLQSGASRELFESWAPEKKNGVILTGYSVGGTLAHELKGDPESVTLNDGRKVNVKATVKFMSFSAHSDYNQTSEFIRRLKANVVVLVHGEEHEMNRMRNKLREEYPELNVTAPQNCQTVALRVPPDRSVDAVGNLVEEIASVKKGRTEVSGMLVEDSTGARALMKPEDLGAFTGLSVCNVEQCQRFVFPQSLTTLGRALLEIYDEVEVSEGRLKVCEAVEVSLENQILCITWDSSPVNDMVADSVAFTAIEITRSPTMLTALQGDVKKEEDRIFQVLCTYMQQEFGRLKIDDSTQLVSFEVDGQAVLVNFPLRQVQAPNEALRERVTKALRRCERALRPIQAV</sequence>
<dbReference type="SMART" id="SM00849">
    <property type="entry name" value="Lactamase_B"/>
    <property type="match status" value="1"/>
</dbReference>
<keyword evidence="10" id="KW-1185">Reference proteome</keyword>
<dbReference type="SMART" id="SM01027">
    <property type="entry name" value="Beta-Casp"/>
    <property type="match status" value="1"/>
</dbReference>
<dbReference type="InterPro" id="IPR011108">
    <property type="entry name" value="RMMBL"/>
</dbReference>
<dbReference type="Pfam" id="PF16661">
    <property type="entry name" value="Lactamase_B_6"/>
    <property type="match status" value="1"/>
</dbReference>
<dbReference type="InterPro" id="IPR036866">
    <property type="entry name" value="RibonucZ/Hydroxyglut_hydro"/>
</dbReference>
<evidence type="ECO:0000256" key="4">
    <source>
        <dbReference type="ARBA" id="ARBA00022801"/>
    </source>
</evidence>
<dbReference type="EMBL" id="CAXAMN010026661">
    <property type="protein sequence ID" value="CAK9104812.1"/>
    <property type="molecule type" value="Genomic_DNA"/>
</dbReference>
<comment type="caution">
    <text evidence="9">The sequence shown here is derived from an EMBL/GenBank/DDBJ whole genome shotgun (WGS) entry which is preliminary data.</text>
</comment>
<evidence type="ECO:0000256" key="2">
    <source>
        <dbReference type="ARBA" id="ARBA00022664"/>
    </source>
</evidence>
<dbReference type="Pfam" id="PF07521">
    <property type="entry name" value="RMMBL"/>
    <property type="match status" value="1"/>
</dbReference>
<evidence type="ECO:0000313" key="9">
    <source>
        <dbReference type="EMBL" id="CAK9104812.1"/>
    </source>
</evidence>
<evidence type="ECO:0000259" key="6">
    <source>
        <dbReference type="SMART" id="SM00849"/>
    </source>
</evidence>
<dbReference type="SMART" id="SM01098">
    <property type="entry name" value="CPSF73-100_C"/>
    <property type="match status" value="1"/>
</dbReference>
<evidence type="ECO:0008006" key="11">
    <source>
        <dbReference type="Google" id="ProtNLM"/>
    </source>
</evidence>